<dbReference type="InterPro" id="IPR002557">
    <property type="entry name" value="Chitin-bd_dom"/>
</dbReference>
<dbReference type="PROSITE" id="PS50940">
    <property type="entry name" value="CHIT_BIND_II"/>
    <property type="match status" value="1"/>
</dbReference>
<keyword evidence="3" id="KW-0677">Repeat</keyword>
<evidence type="ECO:0000256" key="5">
    <source>
        <dbReference type="ARBA" id="ARBA00023180"/>
    </source>
</evidence>
<keyword evidence="5" id="KW-0325">Glycoprotein</keyword>
<reference evidence="8 9" key="1">
    <citation type="journal article" date="2021" name="J. Hered.">
        <title>A chromosome-level genome assembly of the parasitoid wasp, Cotesia glomerata (Hymenoptera: Braconidae).</title>
        <authorList>
            <person name="Pinto B.J."/>
            <person name="Weis J.J."/>
            <person name="Gamble T."/>
            <person name="Ode P.J."/>
            <person name="Paul R."/>
            <person name="Zaspel J.M."/>
        </authorList>
    </citation>
    <scope>NUCLEOTIDE SEQUENCE [LARGE SCALE GENOMIC DNA]</scope>
    <source>
        <strain evidence="8">CgM1</strain>
    </source>
</reference>
<keyword evidence="4" id="KW-1015">Disulfide bond</keyword>
<keyword evidence="2 6" id="KW-0732">Signal</keyword>
<name>A0AAV7I9P5_COTGL</name>
<keyword evidence="1" id="KW-0147">Chitin-binding</keyword>
<organism evidence="8 9">
    <name type="scientific">Cotesia glomerata</name>
    <name type="common">Lepidopteran parasitic wasp</name>
    <name type="synonym">Apanteles glomeratus</name>
    <dbReference type="NCBI Taxonomy" id="32391"/>
    <lineage>
        <taxon>Eukaryota</taxon>
        <taxon>Metazoa</taxon>
        <taxon>Ecdysozoa</taxon>
        <taxon>Arthropoda</taxon>
        <taxon>Hexapoda</taxon>
        <taxon>Insecta</taxon>
        <taxon>Pterygota</taxon>
        <taxon>Neoptera</taxon>
        <taxon>Endopterygota</taxon>
        <taxon>Hymenoptera</taxon>
        <taxon>Apocrita</taxon>
        <taxon>Ichneumonoidea</taxon>
        <taxon>Braconidae</taxon>
        <taxon>Microgastrinae</taxon>
        <taxon>Cotesia</taxon>
    </lineage>
</organism>
<evidence type="ECO:0000256" key="2">
    <source>
        <dbReference type="ARBA" id="ARBA00022729"/>
    </source>
</evidence>
<evidence type="ECO:0000256" key="1">
    <source>
        <dbReference type="ARBA" id="ARBA00022669"/>
    </source>
</evidence>
<comment type="caution">
    <text evidence="8">The sequence shown here is derived from an EMBL/GenBank/DDBJ whole genome shotgun (WGS) entry which is preliminary data.</text>
</comment>
<keyword evidence="9" id="KW-1185">Reference proteome</keyword>
<dbReference type="AlphaFoldDB" id="A0AAV7I9P5"/>
<dbReference type="Proteomes" id="UP000826195">
    <property type="component" value="Unassembled WGS sequence"/>
</dbReference>
<evidence type="ECO:0000313" key="9">
    <source>
        <dbReference type="Proteomes" id="UP000826195"/>
    </source>
</evidence>
<dbReference type="SMART" id="SM00494">
    <property type="entry name" value="ChtBD2"/>
    <property type="match status" value="1"/>
</dbReference>
<evidence type="ECO:0000259" key="7">
    <source>
        <dbReference type="PROSITE" id="PS50940"/>
    </source>
</evidence>
<dbReference type="GO" id="GO:0008061">
    <property type="term" value="F:chitin binding"/>
    <property type="evidence" value="ECO:0007669"/>
    <property type="project" value="UniProtKB-KW"/>
</dbReference>
<gene>
    <name evidence="8" type="ORF">KQX54_009515</name>
</gene>
<dbReference type="EMBL" id="JAHXZJ010001864">
    <property type="protein sequence ID" value="KAH0549470.1"/>
    <property type="molecule type" value="Genomic_DNA"/>
</dbReference>
<evidence type="ECO:0000256" key="4">
    <source>
        <dbReference type="ARBA" id="ARBA00023157"/>
    </source>
</evidence>
<protein>
    <recommendedName>
        <fullName evidence="7">Chitin-binding type-2 domain-containing protein</fullName>
    </recommendedName>
</protein>
<evidence type="ECO:0000256" key="6">
    <source>
        <dbReference type="SAM" id="SignalP"/>
    </source>
</evidence>
<dbReference type="Pfam" id="PF01607">
    <property type="entry name" value="CBM_14"/>
    <property type="match status" value="1"/>
</dbReference>
<dbReference type="SUPFAM" id="SSF57625">
    <property type="entry name" value="Invertebrate chitin-binding proteins"/>
    <property type="match status" value="1"/>
</dbReference>
<dbReference type="PANTHER" id="PTHR23301">
    <property type="entry name" value="CHITIN BINDING PERITROPHIN-A"/>
    <property type="match status" value="1"/>
</dbReference>
<feature type="signal peptide" evidence="6">
    <location>
        <begin position="1"/>
        <end position="19"/>
    </location>
</feature>
<evidence type="ECO:0000313" key="8">
    <source>
        <dbReference type="EMBL" id="KAH0549470.1"/>
    </source>
</evidence>
<dbReference type="InterPro" id="IPR051940">
    <property type="entry name" value="Chitin_bind-dev_reg"/>
</dbReference>
<dbReference type="Gene3D" id="2.170.140.10">
    <property type="entry name" value="Chitin binding domain"/>
    <property type="match status" value="1"/>
</dbReference>
<feature type="chain" id="PRO_5043910984" description="Chitin-binding type-2 domain-containing protein" evidence="6">
    <location>
        <begin position="20"/>
        <end position="111"/>
    </location>
</feature>
<accession>A0AAV7I9P5</accession>
<proteinExistence type="predicted"/>
<feature type="domain" description="Chitin-binding type-2" evidence="7">
    <location>
        <begin position="44"/>
        <end position="101"/>
    </location>
</feature>
<sequence>MFSSKFIIIFLMIVLSISGSQIDFGSGKLYSEPEMTLRADGCSLGECDSSNREVIMYPHLNCSKYCLCNWGRYHEMDCPPTLYFNSKISNCDIPQNSDCTPLEYFLDSKHH</sequence>
<dbReference type="GO" id="GO:0005576">
    <property type="term" value="C:extracellular region"/>
    <property type="evidence" value="ECO:0007669"/>
    <property type="project" value="InterPro"/>
</dbReference>
<dbReference type="PANTHER" id="PTHR23301:SF0">
    <property type="entry name" value="CHITIN-BINDING TYPE-2 DOMAIN-CONTAINING PROTEIN-RELATED"/>
    <property type="match status" value="1"/>
</dbReference>
<dbReference type="InterPro" id="IPR036508">
    <property type="entry name" value="Chitin-bd_dom_sf"/>
</dbReference>
<evidence type="ECO:0000256" key="3">
    <source>
        <dbReference type="ARBA" id="ARBA00022737"/>
    </source>
</evidence>